<evidence type="ECO:0000313" key="2">
    <source>
        <dbReference type="EMBL" id="EIM62509.1"/>
    </source>
</evidence>
<dbReference type="eggNOG" id="ENOG502Z8X3">
    <property type="taxonomic scope" value="Bacteria"/>
</dbReference>
<organism evidence="2 3">
    <name type="scientific">Desulfobacter postgatei 2ac9</name>
    <dbReference type="NCBI Taxonomy" id="879212"/>
    <lineage>
        <taxon>Bacteria</taxon>
        <taxon>Pseudomonadati</taxon>
        <taxon>Thermodesulfobacteriota</taxon>
        <taxon>Desulfobacteria</taxon>
        <taxon>Desulfobacterales</taxon>
        <taxon>Desulfobacteraceae</taxon>
        <taxon>Desulfobacter</taxon>
    </lineage>
</organism>
<sequence>MNCAKKMPERRKFSSALSLLFLMITALPLFAEEEFSFELNEFEKKSLKWGGYTELEWEHMDIDQGSAFTVLNLSKSLSTLDRYTGSLQIDGRYDKALSSFNWLLKAAAQQDNIGWDDMTDVYEAYLSVKPTPSFTGSFGKKSYKWGKGYAWNPVGFINRTKDPNNPEESMEGYITTEADLIRSFTGSLQIAALTTVMLPVSEDVNDDFGETNNINIAAKLYLLYLNTDIDFILYTGNSRSRRYGIDFSRNLATNFEIHGEAAYMPNHKKITLQDDYSVQTITESVFSYLLGLRYLSENDITSIVEYYHNDAGYTEKEMDRFFQLVVDGETQHHCANIDTLLEKARDMSLKGYGKPQPGRNYLYGRFTQKEPFDILYFTPGITTIFNLDDSSYSLSPEMIYTGFTNWELRLRFTYLQGSSFSEYGEKLSSNKLELRVRYFF</sequence>
<evidence type="ECO:0000313" key="3">
    <source>
        <dbReference type="Proteomes" id="UP000005778"/>
    </source>
</evidence>
<dbReference type="AlphaFoldDB" id="I5AZ46"/>
<protein>
    <submittedName>
        <fullName evidence="2">Uncharacterized protein</fullName>
    </submittedName>
</protein>
<keyword evidence="1" id="KW-0732">Signal</keyword>
<evidence type="ECO:0000256" key="1">
    <source>
        <dbReference type="SAM" id="SignalP"/>
    </source>
</evidence>
<keyword evidence="3" id="KW-1185">Reference proteome</keyword>
<reference evidence="2 3" key="1">
    <citation type="submission" date="2011-09" db="EMBL/GenBank/DDBJ databases">
        <authorList>
            <consortium name="US DOE Joint Genome Institute (JGI-PGF)"/>
            <person name="Lucas S."/>
            <person name="Han J."/>
            <person name="Lapidus A."/>
            <person name="Cheng J.-F."/>
            <person name="Goodwin L."/>
            <person name="Pitluck S."/>
            <person name="Peters L."/>
            <person name="Land M.L."/>
            <person name="Hauser L."/>
            <person name="Orellana R."/>
            <person name="Lovley D."/>
            <person name="Woyke T.J."/>
        </authorList>
    </citation>
    <scope>NUCLEOTIDE SEQUENCE [LARGE SCALE GENOMIC DNA]</scope>
    <source>
        <strain evidence="2 3">2ac9</strain>
    </source>
</reference>
<accession>I5AZ46</accession>
<dbReference type="STRING" id="879212.DespoDRAFT_00492"/>
<dbReference type="EMBL" id="CM001488">
    <property type="protein sequence ID" value="EIM62509.1"/>
    <property type="molecule type" value="Genomic_DNA"/>
</dbReference>
<feature type="chain" id="PRO_5003699037" evidence="1">
    <location>
        <begin position="32"/>
        <end position="440"/>
    </location>
</feature>
<gene>
    <name evidence="2" type="ORF">DespoDRAFT_00492</name>
</gene>
<dbReference type="HOGENOM" id="CLU_642155_0_0_7"/>
<reference evidence="2 3" key="2">
    <citation type="submission" date="2012-02" db="EMBL/GenBank/DDBJ databases">
        <title>Improved High-Quality Draft sequence of Desulfobacter postgatei 2ac9.</title>
        <authorList>
            <consortium name="US DOE Joint Genome Institute"/>
            <person name="Lucas S."/>
            <person name="Han J."/>
            <person name="Lapidus A."/>
            <person name="Cheng J.-F."/>
            <person name="Goodwin L."/>
            <person name="Pitluck S."/>
            <person name="Peters L."/>
            <person name="Ovchinnikova G."/>
            <person name="Held B."/>
            <person name="Detter J.C."/>
            <person name="Han C."/>
            <person name="Tapia R."/>
            <person name="Land M."/>
            <person name="Hauser L."/>
            <person name="Kyrpides N."/>
            <person name="Ivanova N."/>
            <person name="Pagani I."/>
            <person name="Orellana R."/>
            <person name="Lovley D."/>
            <person name="Woyke T."/>
        </authorList>
    </citation>
    <scope>NUCLEOTIDE SEQUENCE [LARGE SCALE GENOMIC DNA]</scope>
    <source>
        <strain evidence="2 3">2ac9</strain>
    </source>
</reference>
<name>I5AZ46_9BACT</name>
<dbReference type="Proteomes" id="UP000005778">
    <property type="component" value="Chromosome"/>
</dbReference>
<feature type="signal peptide" evidence="1">
    <location>
        <begin position="1"/>
        <end position="31"/>
    </location>
</feature>
<proteinExistence type="predicted"/>